<gene>
    <name evidence="1" type="ORF">NDU88_003131</name>
</gene>
<dbReference type="EMBL" id="JANPWB010000008">
    <property type="protein sequence ID" value="KAJ1162664.1"/>
    <property type="molecule type" value="Genomic_DNA"/>
</dbReference>
<dbReference type="AlphaFoldDB" id="A0AAV7SFM6"/>
<evidence type="ECO:0000313" key="1">
    <source>
        <dbReference type="EMBL" id="KAJ1162664.1"/>
    </source>
</evidence>
<keyword evidence="2" id="KW-1185">Reference proteome</keyword>
<protein>
    <submittedName>
        <fullName evidence="1">Uncharacterized protein</fullName>
    </submittedName>
</protein>
<feature type="non-terminal residue" evidence="1">
    <location>
        <position position="67"/>
    </location>
</feature>
<evidence type="ECO:0000313" key="2">
    <source>
        <dbReference type="Proteomes" id="UP001066276"/>
    </source>
</evidence>
<comment type="caution">
    <text evidence="1">The sequence shown here is derived from an EMBL/GenBank/DDBJ whole genome shotgun (WGS) entry which is preliminary data.</text>
</comment>
<name>A0AAV7SFM6_PLEWA</name>
<organism evidence="1 2">
    <name type="scientific">Pleurodeles waltl</name>
    <name type="common">Iberian ribbed newt</name>
    <dbReference type="NCBI Taxonomy" id="8319"/>
    <lineage>
        <taxon>Eukaryota</taxon>
        <taxon>Metazoa</taxon>
        <taxon>Chordata</taxon>
        <taxon>Craniata</taxon>
        <taxon>Vertebrata</taxon>
        <taxon>Euteleostomi</taxon>
        <taxon>Amphibia</taxon>
        <taxon>Batrachia</taxon>
        <taxon>Caudata</taxon>
        <taxon>Salamandroidea</taxon>
        <taxon>Salamandridae</taxon>
        <taxon>Pleurodelinae</taxon>
        <taxon>Pleurodeles</taxon>
    </lineage>
</organism>
<proteinExistence type="predicted"/>
<sequence>MSVCLAAEMTSLMYSSDVCLLHSLQGFYSQVRLVLADSPSGSLASRCIFWLPDSADWLFFFTCVVLS</sequence>
<reference evidence="1" key="1">
    <citation type="journal article" date="2022" name="bioRxiv">
        <title>Sequencing and chromosome-scale assembly of the giantPleurodeles waltlgenome.</title>
        <authorList>
            <person name="Brown T."/>
            <person name="Elewa A."/>
            <person name="Iarovenko S."/>
            <person name="Subramanian E."/>
            <person name="Araus A.J."/>
            <person name="Petzold A."/>
            <person name="Susuki M."/>
            <person name="Suzuki K.-i.T."/>
            <person name="Hayashi T."/>
            <person name="Toyoda A."/>
            <person name="Oliveira C."/>
            <person name="Osipova E."/>
            <person name="Leigh N.D."/>
            <person name="Simon A."/>
            <person name="Yun M.H."/>
        </authorList>
    </citation>
    <scope>NUCLEOTIDE SEQUENCE</scope>
    <source>
        <strain evidence="1">20211129_DDA</strain>
        <tissue evidence="1">Liver</tissue>
    </source>
</reference>
<accession>A0AAV7SFM6</accession>
<dbReference type="Proteomes" id="UP001066276">
    <property type="component" value="Chromosome 4_2"/>
</dbReference>